<comment type="caution">
    <text evidence="2">The sequence shown here is derived from an EMBL/GenBank/DDBJ whole genome shotgun (WGS) entry which is preliminary data.</text>
</comment>
<dbReference type="RefSeq" id="WP_185373337.1">
    <property type="nucleotide sequence ID" value="NZ_JAARRM010000002.1"/>
</dbReference>
<evidence type="ECO:0000256" key="1">
    <source>
        <dbReference type="SAM" id="Coils"/>
    </source>
</evidence>
<evidence type="ECO:0000313" key="2">
    <source>
        <dbReference type="EMBL" id="MBC1521427.1"/>
    </source>
</evidence>
<dbReference type="EMBL" id="JAARRM010000002">
    <property type="protein sequence ID" value="MBC1521427.1"/>
    <property type="molecule type" value="Genomic_DNA"/>
</dbReference>
<proteinExistence type="predicted"/>
<gene>
    <name evidence="2" type="ORF">HB912_07185</name>
</gene>
<accession>A0A841ZPH6</accession>
<reference evidence="2 3" key="1">
    <citation type="submission" date="2020-03" db="EMBL/GenBank/DDBJ databases">
        <title>Soil Listeria distribution.</title>
        <authorList>
            <person name="Liao J."/>
            <person name="Wiedmann M."/>
        </authorList>
    </citation>
    <scope>NUCLEOTIDE SEQUENCE [LARGE SCALE GENOMIC DNA]</scope>
    <source>
        <strain evidence="2 3">FSL L7-1507</strain>
    </source>
</reference>
<organism evidence="2 3">
    <name type="scientific">Listeria aquatica</name>
    <dbReference type="NCBI Taxonomy" id="1494960"/>
    <lineage>
        <taxon>Bacteria</taxon>
        <taxon>Bacillati</taxon>
        <taxon>Bacillota</taxon>
        <taxon>Bacilli</taxon>
        <taxon>Bacillales</taxon>
        <taxon>Listeriaceae</taxon>
        <taxon>Listeria</taxon>
    </lineage>
</organism>
<dbReference type="Proteomes" id="UP000559885">
    <property type="component" value="Unassembled WGS sequence"/>
</dbReference>
<dbReference type="Pfam" id="PF05565">
    <property type="entry name" value="Sipho_Gp157"/>
    <property type="match status" value="1"/>
</dbReference>
<keyword evidence="1" id="KW-0175">Coiled coil</keyword>
<dbReference type="InterPro" id="IPR008840">
    <property type="entry name" value="Sipho_Gp157"/>
</dbReference>
<feature type="coiled-coil region" evidence="1">
    <location>
        <begin position="22"/>
        <end position="81"/>
    </location>
</feature>
<protein>
    <submittedName>
        <fullName evidence="2">Siphovirus Gp157 family protein</fullName>
    </submittedName>
</protein>
<dbReference type="AlphaFoldDB" id="A0A841ZPH6"/>
<name>A0A841ZPH6_9LIST</name>
<evidence type="ECO:0000313" key="3">
    <source>
        <dbReference type="Proteomes" id="UP000559885"/>
    </source>
</evidence>
<sequence>MKLYDLTEQYNQVLEIAEQVDAETLKDTLDSINEAIEDKAESTAKVVRTIEAEANAIDEEIKRLNARKQTLTNNAKGLKEYLQTELEKVNVTKVSGKLFTIRIQNNPQSVNVEDETKLQAYLVEQQPKLDKKALLNDLKAGKEVEGAQIKQTKSLRIV</sequence>